<feature type="compositionally biased region" description="Polar residues" evidence="2">
    <location>
        <begin position="204"/>
        <end position="214"/>
    </location>
</feature>
<feature type="coiled-coil region" evidence="1">
    <location>
        <begin position="302"/>
        <end position="329"/>
    </location>
</feature>
<name>A0A0D3K335_EMIH1</name>
<dbReference type="GeneID" id="17275444"/>
<accession>A0A0D3K335</accession>
<evidence type="ECO:0000256" key="1">
    <source>
        <dbReference type="SAM" id="Coils"/>
    </source>
</evidence>
<protein>
    <recommendedName>
        <fullName evidence="5">CS domain-containing protein</fullName>
    </recommendedName>
</protein>
<dbReference type="RefSeq" id="XP_005782599.1">
    <property type="nucleotide sequence ID" value="XM_005782542.1"/>
</dbReference>
<dbReference type="AlphaFoldDB" id="A0A0D3K335"/>
<keyword evidence="1" id="KW-0175">Coiled coil</keyword>
<dbReference type="EnsemblProtists" id="EOD30170">
    <property type="protein sequence ID" value="EOD30170"/>
    <property type="gene ID" value="EMIHUDRAFT_203660"/>
</dbReference>
<sequence length="393" mass="42274">MAMQTMEPVKPTASSPDGAVEDGAPAAAPSPAPALSLVHLDNAAPACAASAGELVLGREDLREADREGPDANKVSRRAKGGQLTLALGSDGEWRARSREGALWPAGLQRRGSRPEPIATAEPVALRHGDVLYLVSQPLLKRYPLLVRLPPSGDCVAADECEAARRRQDEWRLRDGSFHVEVCELQPSSLTSAAHASGSHERASGTLTLTLTPRGSSGRGGTLAARWCEGRRTFGTDPAGVSAWAELPVGRGELQATVRRHKIHSGWRELLLRSERSQPAELEPIRMEELHAPPGVSHGASLLLDLLQRKERLEAARAAQRARTEALQAELSAADETLSAKVEQMRAEEAEVWSDFMPLLHAKRARLRKLEADALERDLSLSDVEAGAGHGESD</sequence>
<evidence type="ECO:0008006" key="5">
    <source>
        <dbReference type="Google" id="ProtNLM"/>
    </source>
</evidence>
<proteinExistence type="predicted"/>
<evidence type="ECO:0000313" key="3">
    <source>
        <dbReference type="EnsemblProtists" id="EOD30170"/>
    </source>
</evidence>
<keyword evidence="4" id="KW-1185">Reference proteome</keyword>
<evidence type="ECO:0000256" key="2">
    <source>
        <dbReference type="SAM" id="MobiDB-lite"/>
    </source>
</evidence>
<dbReference type="KEGG" id="ehx:EMIHUDRAFT_203660"/>
<evidence type="ECO:0000313" key="4">
    <source>
        <dbReference type="Proteomes" id="UP000013827"/>
    </source>
</evidence>
<organism evidence="3 4">
    <name type="scientific">Emiliania huxleyi (strain CCMP1516)</name>
    <dbReference type="NCBI Taxonomy" id="280463"/>
    <lineage>
        <taxon>Eukaryota</taxon>
        <taxon>Haptista</taxon>
        <taxon>Haptophyta</taxon>
        <taxon>Prymnesiophyceae</taxon>
        <taxon>Isochrysidales</taxon>
        <taxon>Noelaerhabdaceae</taxon>
        <taxon>Emiliania</taxon>
    </lineage>
</organism>
<dbReference type="PaxDb" id="2903-EOD30170"/>
<feature type="region of interest" description="Disordered" evidence="2">
    <location>
        <begin position="1"/>
        <end position="32"/>
    </location>
</feature>
<reference evidence="4" key="1">
    <citation type="journal article" date="2013" name="Nature">
        <title>Pan genome of the phytoplankton Emiliania underpins its global distribution.</title>
        <authorList>
            <person name="Read B.A."/>
            <person name="Kegel J."/>
            <person name="Klute M.J."/>
            <person name="Kuo A."/>
            <person name="Lefebvre S.C."/>
            <person name="Maumus F."/>
            <person name="Mayer C."/>
            <person name="Miller J."/>
            <person name="Monier A."/>
            <person name="Salamov A."/>
            <person name="Young J."/>
            <person name="Aguilar M."/>
            <person name="Claverie J.M."/>
            <person name="Frickenhaus S."/>
            <person name="Gonzalez K."/>
            <person name="Herman E.K."/>
            <person name="Lin Y.C."/>
            <person name="Napier J."/>
            <person name="Ogata H."/>
            <person name="Sarno A.F."/>
            <person name="Shmutz J."/>
            <person name="Schroeder D."/>
            <person name="de Vargas C."/>
            <person name="Verret F."/>
            <person name="von Dassow P."/>
            <person name="Valentin K."/>
            <person name="Van de Peer Y."/>
            <person name="Wheeler G."/>
            <person name="Dacks J.B."/>
            <person name="Delwiche C.F."/>
            <person name="Dyhrman S.T."/>
            <person name="Glockner G."/>
            <person name="John U."/>
            <person name="Richards T."/>
            <person name="Worden A.Z."/>
            <person name="Zhang X."/>
            <person name="Grigoriev I.V."/>
            <person name="Allen A.E."/>
            <person name="Bidle K."/>
            <person name="Borodovsky M."/>
            <person name="Bowler C."/>
            <person name="Brownlee C."/>
            <person name="Cock J.M."/>
            <person name="Elias M."/>
            <person name="Gladyshev V.N."/>
            <person name="Groth M."/>
            <person name="Guda C."/>
            <person name="Hadaegh A."/>
            <person name="Iglesias-Rodriguez M.D."/>
            <person name="Jenkins J."/>
            <person name="Jones B.M."/>
            <person name="Lawson T."/>
            <person name="Leese F."/>
            <person name="Lindquist E."/>
            <person name="Lobanov A."/>
            <person name="Lomsadze A."/>
            <person name="Malik S.B."/>
            <person name="Marsh M.E."/>
            <person name="Mackinder L."/>
            <person name="Mock T."/>
            <person name="Mueller-Roeber B."/>
            <person name="Pagarete A."/>
            <person name="Parker M."/>
            <person name="Probert I."/>
            <person name="Quesneville H."/>
            <person name="Raines C."/>
            <person name="Rensing S.A."/>
            <person name="Riano-Pachon D.M."/>
            <person name="Richier S."/>
            <person name="Rokitta S."/>
            <person name="Shiraiwa Y."/>
            <person name="Soanes D.M."/>
            <person name="van der Giezen M."/>
            <person name="Wahlund T.M."/>
            <person name="Williams B."/>
            <person name="Wilson W."/>
            <person name="Wolfe G."/>
            <person name="Wurch L.L."/>
        </authorList>
    </citation>
    <scope>NUCLEOTIDE SEQUENCE</scope>
</reference>
<reference evidence="3" key="2">
    <citation type="submission" date="2024-10" db="UniProtKB">
        <authorList>
            <consortium name="EnsemblProtists"/>
        </authorList>
    </citation>
    <scope>IDENTIFICATION</scope>
</reference>
<feature type="region of interest" description="Disordered" evidence="2">
    <location>
        <begin position="192"/>
        <end position="221"/>
    </location>
</feature>
<dbReference type="Proteomes" id="UP000013827">
    <property type="component" value="Unassembled WGS sequence"/>
</dbReference>
<dbReference type="HOGENOM" id="CLU_757446_0_0_1"/>